<dbReference type="EMBL" id="CP032416">
    <property type="protein sequence ID" value="AYD39760.1"/>
    <property type="molecule type" value="Genomic_DNA"/>
</dbReference>
<reference evidence="1 2" key="1">
    <citation type="journal article" date="2019" name="Int. J. Syst. Evol. Microbiol.">
        <title>Clostridium fermenticellae sp. nov., isolated from the mud in a fermentation cellar for the production of the Chinese liquor, baijiu.</title>
        <authorList>
            <person name="Xu P.X."/>
            <person name="Chai L.J."/>
            <person name="Qiu T."/>
            <person name="Zhang X.J."/>
            <person name="Lu Z.M."/>
            <person name="Xiao C."/>
            <person name="Wang S.T."/>
            <person name="Shen C.H."/>
            <person name="Shi J.S."/>
            <person name="Xu Z.H."/>
        </authorList>
    </citation>
    <scope>NUCLEOTIDE SEQUENCE [LARGE SCALE GENOMIC DNA]</scope>
    <source>
        <strain evidence="1 2">JN500901</strain>
    </source>
</reference>
<sequence>MKTIAVIGTNKAFNGYLFKILDLMKVDLNTFNRYMVKKENNYNYIVVNSNTNIKNIFINGKYCLINMDLADYKNSNIDVFGNIITYGLGNKNTVTVSSIDDKDSFVYCLQRTLFCDDRILEPLEIPVKMKFTNEDELYAAMTGITISLIEGKDANNLYIR</sequence>
<accession>A0A386H255</accession>
<dbReference type="RefSeq" id="WP_119970656.1">
    <property type="nucleotide sequence ID" value="NZ_CP032416.1"/>
</dbReference>
<evidence type="ECO:0000313" key="2">
    <source>
        <dbReference type="Proteomes" id="UP000266301"/>
    </source>
</evidence>
<dbReference type="KEGG" id="cfer:D4Z93_04180"/>
<dbReference type="AlphaFoldDB" id="A0A386H255"/>
<evidence type="ECO:0000313" key="1">
    <source>
        <dbReference type="EMBL" id="AYD39760.1"/>
    </source>
</evidence>
<gene>
    <name evidence="1" type="ORF">D4Z93_04180</name>
</gene>
<dbReference type="OrthoDB" id="1706403at2"/>
<organism evidence="1 2">
    <name type="scientific">Clostridium fermenticellae</name>
    <dbReference type="NCBI Taxonomy" id="2068654"/>
    <lineage>
        <taxon>Bacteria</taxon>
        <taxon>Bacillati</taxon>
        <taxon>Bacillota</taxon>
        <taxon>Clostridia</taxon>
        <taxon>Eubacteriales</taxon>
        <taxon>Clostridiaceae</taxon>
        <taxon>Clostridium</taxon>
    </lineage>
</organism>
<keyword evidence="2" id="KW-1185">Reference proteome</keyword>
<protein>
    <submittedName>
        <fullName evidence="1">Uncharacterized protein</fullName>
    </submittedName>
</protein>
<name>A0A386H255_9CLOT</name>
<dbReference type="Proteomes" id="UP000266301">
    <property type="component" value="Chromosome"/>
</dbReference>
<proteinExistence type="predicted"/>